<evidence type="ECO:0000256" key="6">
    <source>
        <dbReference type="ARBA" id="ARBA00023136"/>
    </source>
</evidence>
<accession>A0A7M7P619</accession>
<organism evidence="9 10">
    <name type="scientific">Strongylocentrotus purpuratus</name>
    <name type="common">Purple sea urchin</name>
    <dbReference type="NCBI Taxonomy" id="7668"/>
    <lineage>
        <taxon>Eukaryota</taxon>
        <taxon>Metazoa</taxon>
        <taxon>Echinodermata</taxon>
        <taxon>Eleutherozoa</taxon>
        <taxon>Echinozoa</taxon>
        <taxon>Echinoidea</taxon>
        <taxon>Euechinoidea</taxon>
        <taxon>Echinacea</taxon>
        <taxon>Camarodonta</taxon>
        <taxon>Echinidea</taxon>
        <taxon>Strongylocentrotidae</taxon>
        <taxon>Strongylocentrotus</taxon>
    </lineage>
</organism>
<keyword evidence="10" id="KW-1185">Reference proteome</keyword>
<dbReference type="PANTHER" id="PTHR10464:SF4">
    <property type="entry name" value="UREA TRANSPORTER"/>
    <property type="match status" value="1"/>
</dbReference>
<reference evidence="10" key="1">
    <citation type="submission" date="2015-02" db="EMBL/GenBank/DDBJ databases">
        <title>Genome sequencing for Strongylocentrotus purpuratus.</title>
        <authorList>
            <person name="Murali S."/>
            <person name="Liu Y."/>
            <person name="Vee V."/>
            <person name="English A."/>
            <person name="Wang M."/>
            <person name="Skinner E."/>
            <person name="Han Y."/>
            <person name="Muzny D.M."/>
            <person name="Worley K.C."/>
            <person name="Gibbs R.A."/>
        </authorList>
    </citation>
    <scope>NUCLEOTIDE SEQUENCE</scope>
</reference>
<reference evidence="9" key="2">
    <citation type="submission" date="2021-01" db="UniProtKB">
        <authorList>
            <consortium name="EnsemblMetazoa"/>
        </authorList>
    </citation>
    <scope>IDENTIFICATION</scope>
</reference>
<dbReference type="Proteomes" id="UP000007110">
    <property type="component" value="Unassembled WGS sequence"/>
</dbReference>
<dbReference type="PANTHER" id="PTHR10464">
    <property type="entry name" value="UREA TRANSPORTER"/>
    <property type="match status" value="1"/>
</dbReference>
<dbReference type="OMA" id="MPLCKVT"/>
<dbReference type="GO" id="GO:0071918">
    <property type="term" value="P:urea transmembrane transport"/>
    <property type="evidence" value="ECO:0000318"/>
    <property type="project" value="GO_Central"/>
</dbReference>
<comment type="subcellular location">
    <subcellularLocation>
        <location evidence="1">Cell membrane</location>
        <topology evidence="1">Multi-pass membrane protein</topology>
    </subcellularLocation>
</comment>
<keyword evidence="3" id="KW-1003">Cell membrane</keyword>
<evidence type="ECO:0000256" key="8">
    <source>
        <dbReference type="SAM" id="Phobius"/>
    </source>
</evidence>
<dbReference type="GeneID" id="115926156"/>
<evidence type="ECO:0000256" key="7">
    <source>
        <dbReference type="ARBA" id="ARBA00033993"/>
    </source>
</evidence>
<evidence type="ECO:0000256" key="4">
    <source>
        <dbReference type="ARBA" id="ARBA00022692"/>
    </source>
</evidence>
<name>A0A7M7P619_STRPU</name>
<feature type="transmembrane region" description="Helical" evidence="8">
    <location>
        <begin position="195"/>
        <end position="221"/>
    </location>
</feature>
<dbReference type="InParanoid" id="A0A7M7P619"/>
<dbReference type="AlphaFoldDB" id="A0A7M7P619"/>
<evidence type="ECO:0000256" key="2">
    <source>
        <dbReference type="ARBA" id="ARBA00005914"/>
    </source>
</evidence>
<dbReference type="Gene3D" id="1.10.3430.10">
    <property type="entry name" value="Ammonium transporter AmtB like domains"/>
    <property type="match status" value="1"/>
</dbReference>
<evidence type="ECO:0000313" key="10">
    <source>
        <dbReference type="Proteomes" id="UP000007110"/>
    </source>
</evidence>
<keyword evidence="5 8" id="KW-1133">Transmembrane helix</keyword>
<keyword evidence="4 8" id="KW-0812">Transmembrane</keyword>
<dbReference type="PIRSF" id="PIRSF016502">
    <property type="entry name" value="Urea_transporter"/>
    <property type="match status" value="1"/>
</dbReference>
<proteinExistence type="inferred from homology"/>
<dbReference type="OrthoDB" id="426293at2759"/>
<feature type="transmembrane region" description="Helical" evidence="8">
    <location>
        <begin position="46"/>
        <end position="69"/>
    </location>
</feature>
<evidence type="ECO:0000256" key="1">
    <source>
        <dbReference type="ARBA" id="ARBA00004651"/>
    </source>
</evidence>
<evidence type="ECO:0000256" key="3">
    <source>
        <dbReference type="ARBA" id="ARBA00022475"/>
    </source>
</evidence>
<dbReference type="FunCoup" id="A0A7M7P619">
    <property type="interactions" value="72"/>
</dbReference>
<feature type="transmembrane region" description="Helical" evidence="8">
    <location>
        <begin position="154"/>
        <end position="175"/>
    </location>
</feature>
<evidence type="ECO:0000256" key="5">
    <source>
        <dbReference type="ARBA" id="ARBA00022989"/>
    </source>
</evidence>
<dbReference type="Pfam" id="PF03253">
    <property type="entry name" value="UT"/>
    <property type="match status" value="1"/>
</dbReference>
<dbReference type="EnsemblMetazoa" id="XM_030990690">
    <property type="protein sequence ID" value="XP_030846550"/>
    <property type="gene ID" value="LOC115926156"/>
</dbReference>
<feature type="transmembrane region" description="Helical" evidence="8">
    <location>
        <begin position="21"/>
        <end position="40"/>
    </location>
</feature>
<comment type="similarity">
    <text evidence="2">Belongs to the urea transporter family.</text>
</comment>
<dbReference type="GO" id="GO:0005886">
    <property type="term" value="C:plasma membrane"/>
    <property type="evidence" value="ECO:0007669"/>
    <property type="project" value="UniProtKB-SubCell"/>
</dbReference>
<comment type="catalytic activity">
    <reaction evidence="7">
        <text>urea(in) = urea(out)</text>
        <dbReference type="Rhea" id="RHEA:32799"/>
        <dbReference type="ChEBI" id="CHEBI:16199"/>
    </reaction>
</comment>
<evidence type="ECO:0000313" key="9">
    <source>
        <dbReference type="EnsemblMetazoa" id="XP_030846550"/>
    </source>
</evidence>
<dbReference type="KEGG" id="spu:115926156"/>
<sequence length="293" mass="30858">MLTAQTTGLVLHLDRDGMDNGAFSFNGLLVGYVLASSSAAGDWYGYLVFPVVICGMLSTLLSSALSVLLSKWGIPSFNLAFNVVVVSFIAATGPHNPHFPQQGGGPSPAAWGVEALDWLQVLASIPRGIAQCYGSDSLITGCLMSVGMLVCSPIVFSHCLLGSILGALTGLALAATPAEIYDGSWGYNSALTCGAIGGVFYVLNWSSHLMALISAIFAAMVRGAMARFFAAAQVPVVAFPFCIVAALFLLVDSNTKQLLRVPGDRMTYPEEHRKLFKSTTVGVTNVQPDQDPT</sequence>
<evidence type="ECO:0008006" key="11">
    <source>
        <dbReference type="Google" id="ProtNLM"/>
    </source>
</evidence>
<protein>
    <recommendedName>
        <fullName evidence="11">Urea transporter</fullName>
    </recommendedName>
</protein>
<feature type="transmembrane region" description="Helical" evidence="8">
    <location>
        <begin position="228"/>
        <end position="251"/>
    </location>
</feature>
<dbReference type="RefSeq" id="XP_030846550.1">
    <property type="nucleotide sequence ID" value="XM_030990690.1"/>
</dbReference>
<dbReference type="GO" id="GO:0015204">
    <property type="term" value="F:urea transmembrane transporter activity"/>
    <property type="evidence" value="ECO:0007669"/>
    <property type="project" value="InterPro"/>
</dbReference>
<dbReference type="InterPro" id="IPR004937">
    <property type="entry name" value="Urea_transporter"/>
</dbReference>
<dbReference type="InterPro" id="IPR029020">
    <property type="entry name" value="Ammonium/urea_transptr"/>
</dbReference>
<keyword evidence="6 8" id="KW-0472">Membrane</keyword>